<feature type="non-terminal residue" evidence="1">
    <location>
        <position position="402"/>
    </location>
</feature>
<organism evidence="1 2">
    <name type="scientific">Coemansia aciculifera</name>
    <dbReference type="NCBI Taxonomy" id="417176"/>
    <lineage>
        <taxon>Eukaryota</taxon>
        <taxon>Fungi</taxon>
        <taxon>Fungi incertae sedis</taxon>
        <taxon>Zoopagomycota</taxon>
        <taxon>Kickxellomycotina</taxon>
        <taxon>Kickxellomycetes</taxon>
        <taxon>Kickxellales</taxon>
        <taxon>Kickxellaceae</taxon>
        <taxon>Coemansia</taxon>
    </lineage>
</organism>
<dbReference type="Proteomes" id="UP001139981">
    <property type="component" value="Unassembled WGS sequence"/>
</dbReference>
<evidence type="ECO:0000313" key="1">
    <source>
        <dbReference type="EMBL" id="KAJ2883364.1"/>
    </source>
</evidence>
<sequence>MVEQRRGRPKSAATALVVGIDAREESEDSGSDTPSGEKRKRQKLSTDPVEAAARSGSDNENDEGKEAKAKAISAQEEAALSSELIAKLLSEDSGGGGGGRMSYYEDYGNGAGAGGYALDEYASGSEPDDDWDPSKKGRRASKGGAKSRKQANSKARPAHGSDSDCSEGDAQDSRRGLKKKHKASAVKKARAVPEPVVPGQFRSGAYTDDEERLFNEGLELFGRSWSEISGHVITRDAKSIRSHAQKYFIKLFRDKMPLPAKVMESGEGYTLSGRPLDPNSAAARPYLQHVMELDPPAPKAPKAPKAPMAAEAAQPDASDQTPAEPTIFLPLEEEAKVAQASGVVEASEDCAADAAAAAPASPVRTEYAMSRPQRSHARPAALRYDDPHQMVRCTAFQGQVLS</sequence>
<keyword evidence="2" id="KW-1185">Reference proteome</keyword>
<reference evidence="1" key="1">
    <citation type="submission" date="2022-07" db="EMBL/GenBank/DDBJ databases">
        <title>Phylogenomic reconstructions and comparative analyses of Kickxellomycotina fungi.</title>
        <authorList>
            <person name="Reynolds N.K."/>
            <person name="Stajich J.E."/>
            <person name="Barry K."/>
            <person name="Grigoriev I.V."/>
            <person name="Crous P."/>
            <person name="Smith M.E."/>
        </authorList>
    </citation>
    <scope>NUCLEOTIDE SEQUENCE</scope>
    <source>
        <strain evidence="1">CBS 190363</strain>
    </source>
</reference>
<proteinExistence type="predicted"/>
<comment type="caution">
    <text evidence="1">The sequence shown here is derived from an EMBL/GenBank/DDBJ whole genome shotgun (WGS) entry which is preliminary data.</text>
</comment>
<evidence type="ECO:0000313" key="2">
    <source>
        <dbReference type="Proteomes" id="UP001139981"/>
    </source>
</evidence>
<dbReference type="EMBL" id="JANBVB010002659">
    <property type="protein sequence ID" value="KAJ2883364.1"/>
    <property type="molecule type" value="Genomic_DNA"/>
</dbReference>
<protein>
    <submittedName>
        <fullName evidence="1">Uncharacterized protein</fullName>
    </submittedName>
</protein>
<gene>
    <name evidence="1" type="ORF">IWW38_005553</name>
</gene>
<accession>A0ACC1LVD6</accession>
<name>A0ACC1LVD6_9FUNG</name>